<organism evidence="1">
    <name type="scientific">Bionectria ochroleuca</name>
    <name type="common">Gliocladium roseum</name>
    <dbReference type="NCBI Taxonomy" id="29856"/>
    <lineage>
        <taxon>Eukaryota</taxon>
        <taxon>Fungi</taxon>
        <taxon>Dikarya</taxon>
        <taxon>Ascomycota</taxon>
        <taxon>Pezizomycotina</taxon>
        <taxon>Sordariomycetes</taxon>
        <taxon>Hypocreomycetidae</taxon>
        <taxon>Hypocreales</taxon>
        <taxon>Bionectriaceae</taxon>
        <taxon>Clonostachys</taxon>
    </lineage>
</organism>
<evidence type="ECO:0000313" key="1">
    <source>
        <dbReference type="EMBL" id="CEO58032.1"/>
    </source>
</evidence>
<gene>
    <name evidence="1" type="ORF">BN869_000014090_1</name>
</gene>
<sequence length="63" mass="7344">MIQTEDKSESCLLPLRKEEKIAHTTTMSFLEMEQYGPFPVDSYIQMFYLSRIMLAYSMNGGIQ</sequence>
<dbReference type="EMBL" id="CDPU01000246">
    <property type="protein sequence ID" value="CEO58032.1"/>
    <property type="molecule type" value="Genomic_DNA"/>
</dbReference>
<name>A0A0B7KR76_BIOOC</name>
<accession>A0A0B7KR76</accession>
<protein>
    <submittedName>
        <fullName evidence="1">Uncharacterized protein</fullName>
    </submittedName>
</protein>
<dbReference type="AlphaFoldDB" id="A0A0B7KR76"/>
<reference evidence="1" key="1">
    <citation type="submission" date="2015-01" db="EMBL/GenBank/DDBJ databases">
        <authorList>
            <person name="Durling Mikael"/>
        </authorList>
    </citation>
    <scope>NUCLEOTIDE SEQUENCE</scope>
</reference>
<proteinExistence type="predicted"/>